<evidence type="ECO:0000313" key="1">
    <source>
        <dbReference type="EMBL" id="EMP38173.1"/>
    </source>
</evidence>
<dbReference type="AlphaFoldDB" id="M7C1B6"/>
<gene>
    <name evidence="1" type="ORF">UY3_04605</name>
</gene>
<accession>M7C1B6</accession>
<evidence type="ECO:0000313" key="2">
    <source>
        <dbReference type="Proteomes" id="UP000031443"/>
    </source>
</evidence>
<keyword evidence="2" id="KW-1185">Reference proteome</keyword>
<protein>
    <submittedName>
        <fullName evidence="1">Uncharacterized protein</fullName>
    </submittedName>
</protein>
<organism evidence="1 2">
    <name type="scientific">Chelonia mydas</name>
    <name type="common">Green sea-turtle</name>
    <name type="synonym">Chelonia agassizi</name>
    <dbReference type="NCBI Taxonomy" id="8469"/>
    <lineage>
        <taxon>Eukaryota</taxon>
        <taxon>Metazoa</taxon>
        <taxon>Chordata</taxon>
        <taxon>Craniata</taxon>
        <taxon>Vertebrata</taxon>
        <taxon>Euteleostomi</taxon>
        <taxon>Archelosauria</taxon>
        <taxon>Testudinata</taxon>
        <taxon>Testudines</taxon>
        <taxon>Cryptodira</taxon>
        <taxon>Durocryptodira</taxon>
        <taxon>Americhelydia</taxon>
        <taxon>Chelonioidea</taxon>
        <taxon>Cheloniidae</taxon>
        <taxon>Chelonia</taxon>
    </lineage>
</organism>
<sequence>MDGFPIWLGNYINHNPSAVYTQKIQEKANSNKENQMHEDRFVNSGHLHHAKKSHFRSQKINKEFEYQMIGSLS</sequence>
<dbReference type="EMBL" id="KB520471">
    <property type="protein sequence ID" value="EMP38173.1"/>
    <property type="molecule type" value="Genomic_DNA"/>
</dbReference>
<reference evidence="2" key="1">
    <citation type="journal article" date="2013" name="Nat. Genet.">
        <title>The draft genomes of soft-shell turtle and green sea turtle yield insights into the development and evolution of the turtle-specific body plan.</title>
        <authorList>
            <person name="Wang Z."/>
            <person name="Pascual-Anaya J."/>
            <person name="Zadissa A."/>
            <person name="Li W."/>
            <person name="Niimura Y."/>
            <person name="Huang Z."/>
            <person name="Li C."/>
            <person name="White S."/>
            <person name="Xiong Z."/>
            <person name="Fang D."/>
            <person name="Wang B."/>
            <person name="Ming Y."/>
            <person name="Chen Y."/>
            <person name="Zheng Y."/>
            <person name="Kuraku S."/>
            <person name="Pignatelli M."/>
            <person name="Herrero J."/>
            <person name="Beal K."/>
            <person name="Nozawa M."/>
            <person name="Li Q."/>
            <person name="Wang J."/>
            <person name="Zhang H."/>
            <person name="Yu L."/>
            <person name="Shigenobu S."/>
            <person name="Wang J."/>
            <person name="Liu J."/>
            <person name="Flicek P."/>
            <person name="Searle S."/>
            <person name="Wang J."/>
            <person name="Kuratani S."/>
            <person name="Yin Y."/>
            <person name="Aken B."/>
            <person name="Zhang G."/>
            <person name="Irie N."/>
        </authorList>
    </citation>
    <scope>NUCLEOTIDE SEQUENCE [LARGE SCALE GENOMIC DNA]</scope>
</reference>
<dbReference type="Proteomes" id="UP000031443">
    <property type="component" value="Unassembled WGS sequence"/>
</dbReference>
<proteinExistence type="predicted"/>
<name>M7C1B6_CHEMY</name>